<evidence type="ECO:0000313" key="5">
    <source>
        <dbReference type="Proteomes" id="UP001165069"/>
    </source>
</evidence>
<feature type="region of interest" description="Disordered" evidence="2">
    <location>
        <begin position="106"/>
        <end position="139"/>
    </location>
</feature>
<dbReference type="CDD" id="cd06445">
    <property type="entry name" value="ATase"/>
    <property type="match status" value="1"/>
</dbReference>
<dbReference type="InterPro" id="IPR036217">
    <property type="entry name" value="MethylDNA_cys_MeTrfase_DNAb"/>
</dbReference>
<dbReference type="InterPro" id="IPR052520">
    <property type="entry name" value="ATL_DNA_repair"/>
</dbReference>
<feature type="compositionally biased region" description="Basic and acidic residues" evidence="2">
    <location>
        <begin position="106"/>
        <end position="121"/>
    </location>
</feature>
<comment type="caution">
    <text evidence="4">The sequence shown here is derived from an EMBL/GenBank/DDBJ whole genome shotgun (WGS) entry which is preliminary data.</text>
</comment>
<dbReference type="Proteomes" id="UP001165069">
    <property type="component" value="Unassembled WGS sequence"/>
</dbReference>
<name>A0ABQ5QGV2_9BACT</name>
<dbReference type="InterPro" id="IPR014048">
    <property type="entry name" value="MethylDNA_cys_MeTrfase_DNA-bd"/>
</dbReference>
<dbReference type="Gene3D" id="1.10.10.10">
    <property type="entry name" value="Winged helix-like DNA-binding domain superfamily/Winged helix DNA-binding domain"/>
    <property type="match status" value="1"/>
</dbReference>
<dbReference type="SUPFAM" id="SSF46767">
    <property type="entry name" value="Methylated DNA-protein cysteine methyltransferase, C-terminal domain"/>
    <property type="match status" value="1"/>
</dbReference>
<accession>A0ABQ5QGV2</accession>
<dbReference type="RefSeq" id="WP_285575997.1">
    <property type="nucleotide sequence ID" value="NZ_BSDE01000005.1"/>
</dbReference>
<dbReference type="PANTHER" id="PTHR42942">
    <property type="entry name" value="6-O-METHYLGUANINE DNA METHYLTRANSFERASE"/>
    <property type="match status" value="1"/>
</dbReference>
<reference evidence="4 5" key="1">
    <citation type="journal article" date="2023" name="Antonie Van Leeuwenhoek">
        <title>Mesoterricola silvestris gen. nov., sp. nov., Mesoterricola sediminis sp. nov., Geothrix oryzae sp. nov., Geothrix edaphica sp. nov., Geothrix rubra sp. nov., and Geothrix limicola sp. nov., six novel members of Acidobacteriota isolated from soils.</title>
        <authorList>
            <person name="Itoh H."/>
            <person name="Sugisawa Y."/>
            <person name="Mise K."/>
            <person name="Xu Z."/>
            <person name="Kuniyasu M."/>
            <person name="Ushijima N."/>
            <person name="Kawano K."/>
            <person name="Kobayashi E."/>
            <person name="Shiratori Y."/>
            <person name="Masuda Y."/>
            <person name="Senoo K."/>
        </authorList>
    </citation>
    <scope>NUCLEOTIDE SEQUENCE [LARGE SCALE GENOMIC DNA]</scope>
    <source>
        <strain evidence="4 5">Red804</strain>
    </source>
</reference>
<protein>
    <recommendedName>
        <fullName evidence="3">Methylated-DNA-[protein]-cysteine S-methyltransferase DNA binding domain-containing protein</fullName>
    </recommendedName>
</protein>
<evidence type="ECO:0000256" key="1">
    <source>
        <dbReference type="ARBA" id="ARBA00022763"/>
    </source>
</evidence>
<dbReference type="InterPro" id="IPR036388">
    <property type="entry name" value="WH-like_DNA-bd_sf"/>
</dbReference>
<evidence type="ECO:0000313" key="4">
    <source>
        <dbReference type="EMBL" id="GLH74094.1"/>
    </source>
</evidence>
<organism evidence="4 5">
    <name type="scientific">Geothrix limicola</name>
    <dbReference type="NCBI Taxonomy" id="2927978"/>
    <lineage>
        <taxon>Bacteria</taxon>
        <taxon>Pseudomonadati</taxon>
        <taxon>Acidobacteriota</taxon>
        <taxon>Holophagae</taxon>
        <taxon>Holophagales</taxon>
        <taxon>Holophagaceae</taxon>
        <taxon>Geothrix</taxon>
    </lineage>
</organism>
<feature type="domain" description="Methylated-DNA-[protein]-cysteine S-methyltransferase DNA binding" evidence="3">
    <location>
        <begin position="18"/>
        <end position="100"/>
    </location>
</feature>
<evidence type="ECO:0000259" key="3">
    <source>
        <dbReference type="Pfam" id="PF01035"/>
    </source>
</evidence>
<dbReference type="PANTHER" id="PTHR42942:SF1">
    <property type="entry name" value="ALKYLTRANSFERASE-LIKE PROTEIN 1"/>
    <property type="match status" value="1"/>
</dbReference>
<keyword evidence="1" id="KW-0227">DNA damage</keyword>
<dbReference type="EMBL" id="BSDE01000005">
    <property type="protein sequence ID" value="GLH74094.1"/>
    <property type="molecule type" value="Genomic_DNA"/>
</dbReference>
<dbReference type="Pfam" id="PF01035">
    <property type="entry name" value="DNA_binding_1"/>
    <property type="match status" value="1"/>
</dbReference>
<gene>
    <name evidence="4" type="ORF">GETHLI_25960</name>
</gene>
<keyword evidence="5" id="KW-1185">Reference proteome</keyword>
<sequence length="139" mass="15424">MAKAKSMQPAEKNDPAPDFRTLVLAIVAKIPKGKLASYGQVAALAGFPQRPRQVGMVLSGLPEGTKLPWHRVVNTQGYVPSRGRWWGAFEQIGRLRDEGIEVDDKGNLDLEAHRWNGETKKPRTSTKNTKVGPRTRNKP</sequence>
<evidence type="ECO:0000256" key="2">
    <source>
        <dbReference type="SAM" id="MobiDB-lite"/>
    </source>
</evidence>
<proteinExistence type="predicted"/>